<proteinExistence type="predicted"/>
<reference evidence="1" key="1">
    <citation type="submission" date="2022-10" db="EMBL/GenBank/DDBJ databases">
        <title>The complete genomes of actinobacterial strains from the NBC collection.</title>
        <authorList>
            <person name="Joergensen T.S."/>
            <person name="Alvarez Arevalo M."/>
            <person name="Sterndorff E.B."/>
            <person name="Faurdal D."/>
            <person name="Vuksanovic O."/>
            <person name="Mourched A.-S."/>
            <person name="Charusanti P."/>
            <person name="Shaw S."/>
            <person name="Blin K."/>
            <person name="Weber T."/>
        </authorList>
    </citation>
    <scope>NUCLEOTIDE SEQUENCE</scope>
    <source>
        <strain evidence="1">NBC_00008</strain>
    </source>
</reference>
<name>A0AAU2VPF5_9ACTN</name>
<evidence type="ECO:0000313" key="1">
    <source>
        <dbReference type="EMBL" id="WTW69400.1"/>
    </source>
</evidence>
<organism evidence="1">
    <name type="scientific">Streptomyces sp. NBC_00008</name>
    <dbReference type="NCBI Taxonomy" id="2903610"/>
    <lineage>
        <taxon>Bacteria</taxon>
        <taxon>Bacillati</taxon>
        <taxon>Actinomycetota</taxon>
        <taxon>Actinomycetes</taxon>
        <taxon>Kitasatosporales</taxon>
        <taxon>Streptomycetaceae</taxon>
        <taxon>Streptomyces</taxon>
    </lineage>
</organism>
<dbReference type="EMBL" id="CP108313">
    <property type="protein sequence ID" value="WTW69400.1"/>
    <property type="molecule type" value="Genomic_DNA"/>
</dbReference>
<sequence>MKNFDLEELKTLFIFTPSPGDTWGLTFTHLKQRLLEADPEVFIRIEDPRDGNSPGGSFMFFEFTLEGKELEGMAKISPEGVAAQNCTAQQAADFVEWLRTSAIPPGHTITFNTEWGAESEIPDADVPITEKNQMVELFLAHIVETGGLE</sequence>
<dbReference type="AlphaFoldDB" id="A0AAU2VPF5"/>
<protein>
    <submittedName>
        <fullName evidence="1">Uncharacterized protein</fullName>
    </submittedName>
</protein>
<accession>A0AAU2VPF5</accession>
<gene>
    <name evidence="1" type="ORF">OG398_14520</name>
</gene>